<proteinExistence type="predicted"/>
<evidence type="ECO:0000313" key="2">
    <source>
        <dbReference type="EMBL" id="KAA0183762.1"/>
    </source>
</evidence>
<dbReference type="PROSITE" id="PS01179">
    <property type="entry name" value="PID"/>
    <property type="match status" value="1"/>
</dbReference>
<dbReference type="AlphaFoldDB" id="A0A8E0RP00"/>
<evidence type="ECO:0000313" key="3">
    <source>
        <dbReference type="Proteomes" id="UP000728185"/>
    </source>
</evidence>
<evidence type="ECO:0000259" key="1">
    <source>
        <dbReference type="PROSITE" id="PS01179"/>
    </source>
</evidence>
<protein>
    <submittedName>
        <fullName evidence="2">Phosphotyrosine interaction region domain-containing protein</fullName>
    </submittedName>
</protein>
<dbReference type="InterPro" id="IPR006020">
    <property type="entry name" value="PTB/PI_dom"/>
</dbReference>
<dbReference type="InterPro" id="IPR011993">
    <property type="entry name" value="PH-like_dom_sf"/>
</dbReference>
<keyword evidence="3" id="KW-1185">Reference proteome</keyword>
<dbReference type="Gene3D" id="2.30.29.30">
    <property type="entry name" value="Pleckstrin-homology domain (PH domain)/Phosphotyrosine-binding domain (PTB)"/>
    <property type="match status" value="1"/>
</dbReference>
<name>A0A8E0RP00_9TREM</name>
<accession>A0A8E0RP00</accession>
<reference evidence="2" key="1">
    <citation type="submission" date="2019-05" db="EMBL/GenBank/DDBJ databases">
        <title>Annotation for the trematode Fasciolopsis buski.</title>
        <authorList>
            <person name="Choi Y.-J."/>
        </authorList>
    </citation>
    <scope>NUCLEOTIDE SEQUENCE</scope>
    <source>
        <strain evidence="2">HT</strain>
        <tissue evidence="2">Whole worm</tissue>
    </source>
</reference>
<dbReference type="OrthoDB" id="10013007at2759"/>
<organism evidence="2 3">
    <name type="scientific">Fasciolopsis buskii</name>
    <dbReference type="NCBI Taxonomy" id="27845"/>
    <lineage>
        <taxon>Eukaryota</taxon>
        <taxon>Metazoa</taxon>
        <taxon>Spiralia</taxon>
        <taxon>Lophotrochozoa</taxon>
        <taxon>Platyhelminthes</taxon>
        <taxon>Trematoda</taxon>
        <taxon>Digenea</taxon>
        <taxon>Plagiorchiida</taxon>
        <taxon>Echinostomata</taxon>
        <taxon>Echinostomatoidea</taxon>
        <taxon>Fasciolidae</taxon>
        <taxon>Fasciolopsis</taxon>
    </lineage>
</organism>
<comment type="caution">
    <text evidence="2">The sequence shown here is derived from an EMBL/GenBank/DDBJ whole genome shotgun (WGS) entry which is preliminary data.</text>
</comment>
<dbReference type="Pfam" id="PF00640">
    <property type="entry name" value="PID"/>
    <property type="match status" value="1"/>
</dbReference>
<sequence>MAVQSPRGCAKPDEVEADFRNKSILGTQLGIFGKNETIVRHAEYIGSFLVTGKGHHERAEVVRQKLESARAYTHSKPILILISLQGIKVCRENNEHVYMAHALRRISYATCDPDNLQFAFLAREPKSQPNIQYCHSFVTSTAEQVNFPPCG</sequence>
<dbReference type="Proteomes" id="UP000728185">
    <property type="component" value="Unassembled WGS sequence"/>
</dbReference>
<dbReference type="PANTHER" id="PTHR15832:SF2">
    <property type="entry name" value="SH2 DOMAIN-CONTAINING PROTEIN"/>
    <property type="match status" value="1"/>
</dbReference>
<feature type="domain" description="PID" evidence="1">
    <location>
        <begin position="42"/>
        <end position="137"/>
    </location>
</feature>
<dbReference type="EMBL" id="LUCM01011577">
    <property type="protein sequence ID" value="KAA0183762.1"/>
    <property type="molecule type" value="Genomic_DNA"/>
</dbReference>
<gene>
    <name evidence="2" type="ORF">FBUS_08674</name>
</gene>
<dbReference type="PANTHER" id="PTHR15832">
    <property type="entry name" value="SHC (SRC HOMOLOGY DOMAIN C-TERMINAL) ADAPTOR HOMOLOG"/>
    <property type="match status" value="1"/>
</dbReference>
<dbReference type="SUPFAM" id="SSF50729">
    <property type="entry name" value="PH domain-like"/>
    <property type="match status" value="1"/>
</dbReference>